<proteinExistence type="predicted"/>
<dbReference type="Proteomes" id="UP000002534">
    <property type="component" value="Chromosome"/>
</dbReference>
<organism evidence="1 2">
    <name type="scientific">Syntrophotalea carbinolica (strain DSM 2380 / NBRC 103641 / GraBd1)</name>
    <name type="common">Pelobacter carbinolicus</name>
    <dbReference type="NCBI Taxonomy" id="338963"/>
    <lineage>
        <taxon>Bacteria</taxon>
        <taxon>Pseudomonadati</taxon>
        <taxon>Thermodesulfobacteriota</taxon>
        <taxon>Desulfuromonadia</taxon>
        <taxon>Desulfuromonadales</taxon>
        <taxon>Syntrophotaleaceae</taxon>
        <taxon>Syntrophotalea</taxon>
    </lineage>
</organism>
<name>Q3A491_SYNC1</name>
<keyword evidence="2" id="KW-1185">Reference proteome</keyword>
<evidence type="ECO:0000313" key="1">
    <source>
        <dbReference type="EMBL" id="ABA88816.1"/>
    </source>
</evidence>
<reference evidence="2" key="1">
    <citation type="submission" date="2005-10" db="EMBL/GenBank/DDBJ databases">
        <title>Complete sequence of Pelobacter carbinolicus DSM 2380.</title>
        <authorList>
            <person name="Copeland A."/>
            <person name="Lucas S."/>
            <person name="Lapidus A."/>
            <person name="Barry K."/>
            <person name="Detter J.C."/>
            <person name="Glavina T."/>
            <person name="Hammon N."/>
            <person name="Israni S."/>
            <person name="Pitluck S."/>
            <person name="Chertkov O."/>
            <person name="Schmutz J."/>
            <person name="Larimer F."/>
            <person name="Land M."/>
            <person name="Kyrpides N."/>
            <person name="Ivanova N."/>
            <person name="Richardson P."/>
        </authorList>
    </citation>
    <scope>NUCLEOTIDE SEQUENCE [LARGE SCALE GENOMIC DNA]</scope>
    <source>
        <strain evidence="2">DSM 2380 / NBRC 103641 / GraBd1</strain>
    </source>
</reference>
<sequence>MRLWIPLRALSRRVRIPCHFKKELVVETPSKMHTTVNILFTAAAYADISPADLLQITAVALAEKRCNCRYLRTGDCIACREADYLHEIDGMVSDLSAAVVHIVEDCQIPGADLVVLLPLIVDSLLNRNPAARICDGDAMCPLCTAAREPDLTARTLAA</sequence>
<dbReference type="EMBL" id="CP000142">
    <property type="protein sequence ID" value="ABA88816.1"/>
    <property type="molecule type" value="Genomic_DNA"/>
</dbReference>
<protein>
    <submittedName>
        <fullName evidence="1">Uncharacterized protein</fullName>
    </submittedName>
</protein>
<accession>Q3A491</accession>
<dbReference type="KEGG" id="pca:Pcar_1571"/>
<evidence type="ECO:0000313" key="2">
    <source>
        <dbReference type="Proteomes" id="UP000002534"/>
    </source>
</evidence>
<gene>
    <name evidence="1" type="ordered locus">Pcar_1571</name>
</gene>
<reference evidence="1 2" key="2">
    <citation type="journal article" date="2012" name="BMC Genomics">
        <title>The genome of Pelobacter carbinolicus reveals surprising metabolic capabilities and physiological features.</title>
        <authorList>
            <person name="Aklujkar M."/>
            <person name="Haveman S.A."/>
            <person name="Didonato R.Jr."/>
            <person name="Chertkov O."/>
            <person name="Han C.S."/>
            <person name="Land M.L."/>
            <person name="Brown P."/>
            <person name="Lovley D.R."/>
        </authorList>
    </citation>
    <scope>NUCLEOTIDE SEQUENCE [LARGE SCALE GENOMIC DNA]</scope>
    <source>
        <strain evidence="2">DSM 2380 / NBRC 103641 / GraBd1</strain>
    </source>
</reference>
<dbReference type="HOGENOM" id="CLU_1667729_0_0_7"/>
<dbReference type="AlphaFoldDB" id="Q3A491"/>